<feature type="compositionally biased region" description="Pro residues" evidence="1">
    <location>
        <begin position="67"/>
        <end position="77"/>
    </location>
</feature>
<evidence type="ECO:0000313" key="3">
    <source>
        <dbReference type="Proteomes" id="UP000813461"/>
    </source>
</evidence>
<dbReference type="AlphaFoldDB" id="A0A8K0RIA1"/>
<sequence>MSTARAEISSPSMLIDDAGPTQSSPVEELSIDLSIRLAILLLSTQEDLAWPATPPRRKKSKRQAQPPQEPPTPPKTPPTARDTDAADMADKTKDTVNNTLGNAPGGRGDVGDTLGGLTQAPKGLAGGGEKEKDKDANAAFGLDNKDKDVKGSLKVHIKLDLEADIRIIARIKGDIAIGLL</sequence>
<gene>
    <name evidence="2" type="ORF">FB567DRAFT_587888</name>
</gene>
<dbReference type="Proteomes" id="UP000813461">
    <property type="component" value="Unassembled WGS sequence"/>
</dbReference>
<dbReference type="OrthoDB" id="2279190at2759"/>
<keyword evidence="3" id="KW-1185">Reference proteome</keyword>
<accession>A0A8K0RIA1</accession>
<proteinExistence type="predicted"/>
<dbReference type="EMBL" id="JAGMVJ010000002">
    <property type="protein sequence ID" value="KAH7093456.1"/>
    <property type="molecule type" value="Genomic_DNA"/>
</dbReference>
<feature type="region of interest" description="Disordered" evidence="1">
    <location>
        <begin position="1"/>
        <end position="26"/>
    </location>
</feature>
<feature type="compositionally biased region" description="Basic and acidic residues" evidence="1">
    <location>
        <begin position="81"/>
        <end position="94"/>
    </location>
</feature>
<comment type="caution">
    <text evidence="2">The sequence shown here is derived from an EMBL/GenBank/DDBJ whole genome shotgun (WGS) entry which is preliminary data.</text>
</comment>
<name>A0A8K0RIA1_9PLEO</name>
<organism evidence="2 3">
    <name type="scientific">Paraphoma chrysanthemicola</name>
    <dbReference type="NCBI Taxonomy" id="798071"/>
    <lineage>
        <taxon>Eukaryota</taxon>
        <taxon>Fungi</taxon>
        <taxon>Dikarya</taxon>
        <taxon>Ascomycota</taxon>
        <taxon>Pezizomycotina</taxon>
        <taxon>Dothideomycetes</taxon>
        <taxon>Pleosporomycetidae</taxon>
        <taxon>Pleosporales</taxon>
        <taxon>Pleosporineae</taxon>
        <taxon>Phaeosphaeriaceae</taxon>
        <taxon>Paraphoma</taxon>
    </lineage>
</organism>
<reference evidence="2" key="1">
    <citation type="journal article" date="2021" name="Nat. Commun.">
        <title>Genetic determinants of endophytism in the Arabidopsis root mycobiome.</title>
        <authorList>
            <person name="Mesny F."/>
            <person name="Miyauchi S."/>
            <person name="Thiergart T."/>
            <person name="Pickel B."/>
            <person name="Atanasova L."/>
            <person name="Karlsson M."/>
            <person name="Huettel B."/>
            <person name="Barry K.W."/>
            <person name="Haridas S."/>
            <person name="Chen C."/>
            <person name="Bauer D."/>
            <person name="Andreopoulos W."/>
            <person name="Pangilinan J."/>
            <person name="LaButti K."/>
            <person name="Riley R."/>
            <person name="Lipzen A."/>
            <person name="Clum A."/>
            <person name="Drula E."/>
            <person name="Henrissat B."/>
            <person name="Kohler A."/>
            <person name="Grigoriev I.V."/>
            <person name="Martin F.M."/>
            <person name="Hacquard S."/>
        </authorList>
    </citation>
    <scope>NUCLEOTIDE SEQUENCE</scope>
    <source>
        <strain evidence="2">MPI-SDFR-AT-0120</strain>
    </source>
</reference>
<evidence type="ECO:0000256" key="1">
    <source>
        <dbReference type="SAM" id="MobiDB-lite"/>
    </source>
</evidence>
<feature type="region of interest" description="Disordered" evidence="1">
    <location>
        <begin position="45"/>
        <end position="146"/>
    </location>
</feature>
<evidence type="ECO:0000313" key="2">
    <source>
        <dbReference type="EMBL" id="KAH7093456.1"/>
    </source>
</evidence>
<protein>
    <submittedName>
        <fullName evidence="2">Uncharacterized protein</fullName>
    </submittedName>
</protein>